<feature type="compositionally biased region" description="Basic and acidic residues" evidence="1">
    <location>
        <begin position="697"/>
        <end position="707"/>
    </location>
</feature>
<feature type="compositionally biased region" description="Basic and acidic residues" evidence="1">
    <location>
        <begin position="668"/>
        <end position="683"/>
    </location>
</feature>
<dbReference type="Proteomes" id="UP000054337">
    <property type="component" value="Unassembled WGS sequence"/>
</dbReference>
<feature type="region of interest" description="Disordered" evidence="1">
    <location>
        <begin position="748"/>
        <end position="788"/>
    </location>
</feature>
<sequence length="805" mass="92109">MIQMNDTRGFLPTPENSLGPSRSRAQRQPPGPISTRFNYDVEGFPGGPNITVKEDNGYLRPMNENDFRKSPSSDASTVHKVEDLGFSAAAGTLDFESMKEDGLRALKGLLRERETLCDIPNSPKTAWVESTLREMFEKSLKVSKPAAGEYLPLDMFRNIFNPASIMLLLGEIFSSALESELLDKFQAIVSLERKKTRTRILGILVSMERLGHLEEFINGDIWDNDLPFKESRESTLNPKSSILDGWSRNDRLLFYENQKVFFVPFFDMHENGLCSYELDRGTRLPWVSIEPKSSGGTGLVHQVEIHPSHHNFSKPGSTENPKFALKEIDASEQRAYRKELHALEKTCAHAQTENHLIKLLLTFQHGNTFYLLFEWADGNLQQFWDKYSSIEPTPSNELWAAQQCLGLARAVSRIHGLSSWHARKRKRKGSTSLEFQNEDKHEWGRHGDIKPENILWFEEHGELRRHLVISDLGLARYHTEFSKSLVPRALIDGITWGYRAPEVDFREPISQKYDIFSLGCVFLEFCIWYLRGLQDVEDFGLEREDEDEPEFDDVRKDQFFCVKGDSNTVQDACLKECVQKRLSQLKNGTNFTKAMASVIEERMLRCNPLERSKIDLIRVDLQHLVAALKRSPIEQSSQDWPQLSPSPNFSPLSDTNNTLRRYSSHLTLDSREETSSVEGRDTNGARSSRSEQAQPENYEHDDSHSDYDDISIEPIATATEPAIKGKLLQAEAQEVSVTPSLHSIAEPQATQKYAEAPNTQKQSMDFEGSKTEPNRRSTTTRFRHARTRSKQWVRETWSDVRGVWK</sequence>
<dbReference type="GeneID" id="26251337"/>
<dbReference type="AlphaFoldDB" id="W7ESG1"/>
<dbReference type="RefSeq" id="XP_014559588.1">
    <property type="nucleotide sequence ID" value="XM_014704102.1"/>
</dbReference>
<gene>
    <name evidence="3" type="ORF">COCVIDRAFT_13491</name>
</gene>
<dbReference type="InterPro" id="IPR011009">
    <property type="entry name" value="Kinase-like_dom_sf"/>
</dbReference>
<dbReference type="HOGENOM" id="CLU_349491_0_0_1"/>
<dbReference type="GO" id="GO:0005524">
    <property type="term" value="F:ATP binding"/>
    <property type="evidence" value="ECO:0007669"/>
    <property type="project" value="InterPro"/>
</dbReference>
<accession>W7ESG1</accession>
<dbReference type="GO" id="GO:0004674">
    <property type="term" value="F:protein serine/threonine kinase activity"/>
    <property type="evidence" value="ECO:0007669"/>
    <property type="project" value="TreeGrafter"/>
</dbReference>
<dbReference type="EMBL" id="KI968708">
    <property type="protein sequence ID" value="EUN30074.1"/>
    <property type="molecule type" value="Genomic_DNA"/>
</dbReference>
<dbReference type="PANTHER" id="PTHR24359:SF37">
    <property type="entry name" value="PROTEIN KINASE DOMAIN-CONTAINING PROTEIN"/>
    <property type="match status" value="1"/>
</dbReference>
<proteinExistence type="predicted"/>
<evidence type="ECO:0000313" key="4">
    <source>
        <dbReference type="Proteomes" id="UP000054337"/>
    </source>
</evidence>
<dbReference type="SUPFAM" id="SSF56112">
    <property type="entry name" value="Protein kinase-like (PK-like)"/>
    <property type="match status" value="1"/>
</dbReference>
<feature type="region of interest" description="Disordered" evidence="1">
    <location>
        <begin position="634"/>
        <end position="708"/>
    </location>
</feature>
<dbReference type="Pfam" id="PF00069">
    <property type="entry name" value="Pkinase"/>
    <property type="match status" value="1"/>
</dbReference>
<feature type="compositionally biased region" description="Polar residues" evidence="1">
    <location>
        <begin position="634"/>
        <end position="667"/>
    </location>
</feature>
<organism evidence="3 4">
    <name type="scientific">Bipolaris victoriae (strain FI3)</name>
    <name type="common">Victoria blight of oats agent</name>
    <name type="synonym">Cochliobolus victoriae</name>
    <dbReference type="NCBI Taxonomy" id="930091"/>
    <lineage>
        <taxon>Eukaryota</taxon>
        <taxon>Fungi</taxon>
        <taxon>Dikarya</taxon>
        <taxon>Ascomycota</taxon>
        <taxon>Pezizomycotina</taxon>
        <taxon>Dothideomycetes</taxon>
        <taxon>Pleosporomycetidae</taxon>
        <taxon>Pleosporales</taxon>
        <taxon>Pleosporineae</taxon>
        <taxon>Pleosporaceae</taxon>
        <taxon>Bipolaris</taxon>
    </lineage>
</organism>
<evidence type="ECO:0000313" key="3">
    <source>
        <dbReference type="EMBL" id="EUN30074.1"/>
    </source>
</evidence>
<dbReference type="Gene3D" id="1.10.510.10">
    <property type="entry name" value="Transferase(Phosphotransferase) domain 1"/>
    <property type="match status" value="1"/>
</dbReference>
<keyword evidence="4" id="KW-1185">Reference proteome</keyword>
<dbReference type="PANTHER" id="PTHR24359">
    <property type="entry name" value="SERINE/THREONINE-PROTEIN KINASE SBK1"/>
    <property type="match status" value="1"/>
</dbReference>
<dbReference type="CDD" id="cd00180">
    <property type="entry name" value="PKc"/>
    <property type="match status" value="1"/>
</dbReference>
<evidence type="ECO:0000256" key="1">
    <source>
        <dbReference type="SAM" id="MobiDB-lite"/>
    </source>
</evidence>
<evidence type="ECO:0000259" key="2">
    <source>
        <dbReference type="PROSITE" id="PS50011"/>
    </source>
</evidence>
<name>W7ESG1_BIPV3</name>
<reference evidence="3 4" key="1">
    <citation type="journal article" date="2013" name="PLoS Genet.">
        <title>Comparative genome structure, secondary metabolite, and effector coding capacity across Cochliobolus pathogens.</title>
        <authorList>
            <person name="Condon B.J."/>
            <person name="Leng Y."/>
            <person name="Wu D."/>
            <person name="Bushley K.E."/>
            <person name="Ohm R.A."/>
            <person name="Otillar R."/>
            <person name="Martin J."/>
            <person name="Schackwitz W."/>
            <person name="Grimwood J."/>
            <person name="MohdZainudin N."/>
            <person name="Xue C."/>
            <person name="Wang R."/>
            <person name="Manning V.A."/>
            <person name="Dhillon B."/>
            <person name="Tu Z.J."/>
            <person name="Steffenson B.J."/>
            <person name="Salamov A."/>
            <person name="Sun H."/>
            <person name="Lowry S."/>
            <person name="LaButti K."/>
            <person name="Han J."/>
            <person name="Copeland A."/>
            <person name="Lindquist E."/>
            <person name="Barry K."/>
            <person name="Schmutz J."/>
            <person name="Baker S.E."/>
            <person name="Ciuffetti L.M."/>
            <person name="Grigoriev I.V."/>
            <person name="Zhong S."/>
            <person name="Turgeon B.G."/>
        </authorList>
    </citation>
    <scope>NUCLEOTIDE SEQUENCE [LARGE SCALE GENOMIC DNA]</scope>
    <source>
        <strain evidence="3 4">FI3</strain>
    </source>
</reference>
<dbReference type="SMART" id="SM00220">
    <property type="entry name" value="S_TKc"/>
    <property type="match status" value="1"/>
</dbReference>
<dbReference type="OrthoDB" id="1046782at2759"/>
<feature type="compositionally biased region" description="Polar residues" evidence="1">
    <location>
        <begin position="684"/>
        <end position="695"/>
    </location>
</feature>
<dbReference type="InterPro" id="IPR000719">
    <property type="entry name" value="Prot_kinase_dom"/>
</dbReference>
<feature type="domain" description="Protein kinase" evidence="2">
    <location>
        <begin position="286"/>
        <end position="626"/>
    </location>
</feature>
<protein>
    <recommendedName>
        <fullName evidence="2">Protein kinase domain-containing protein</fullName>
    </recommendedName>
</protein>
<feature type="region of interest" description="Disordered" evidence="1">
    <location>
        <begin position="1"/>
        <end position="34"/>
    </location>
</feature>
<dbReference type="PROSITE" id="PS50011">
    <property type="entry name" value="PROTEIN_KINASE_DOM"/>
    <property type="match status" value="1"/>
</dbReference>